<dbReference type="Pfam" id="PF02738">
    <property type="entry name" value="MoCoBD_1"/>
    <property type="match status" value="1"/>
</dbReference>
<dbReference type="InterPro" id="IPR036856">
    <property type="entry name" value="Ald_Oxase/Xan_DH_a/b_sf"/>
</dbReference>
<keyword evidence="5" id="KW-1185">Reference proteome</keyword>
<evidence type="ECO:0000259" key="3">
    <source>
        <dbReference type="SMART" id="SM01008"/>
    </source>
</evidence>
<dbReference type="InterPro" id="IPR037165">
    <property type="entry name" value="AldOxase/xan_DH_Mopterin-bd_sf"/>
</dbReference>
<dbReference type="SUPFAM" id="SSF56003">
    <property type="entry name" value="Molybdenum cofactor-binding domain"/>
    <property type="match status" value="1"/>
</dbReference>
<dbReference type="Pfam" id="PF20256">
    <property type="entry name" value="MoCoBD_2"/>
    <property type="match status" value="1"/>
</dbReference>
<dbReference type="InterPro" id="IPR000674">
    <property type="entry name" value="Ald_Oxase/Xan_DH_a/b"/>
</dbReference>
<dbReference type="PANTHER" id="PTHR11908">
    <property type="entry name" value="XANTHINE DEHYDROGENASE"/>
    <property type="match status" value="1"/>
</dbReference>
<evidence type="ECO:0000313" key="5">
    <source>
        <dbReference type="Proteomes" id="UP000767854"/>
    </source>
</evidence>
<comment type="caution">
    <text evidence="4">The sequence shown here is derived from an EMBL/GenBank/DDBJ whole genome shotgun (WGS) entry which is preliminary data.</text>
</comment>
<dbReference type="Gene3D" id="3.30.365.10">
    <property type="entry name" value="Aldehyde oxidase/xanthine dehydrogenase, molybdopterin binding domain"/>
    <property type="match status" value="4"/>
</dbReference>
<keyword evidence="1" id="KW-0500">Molybdenum</keyword>
<dbReference type="SMART" id="SM01008">
    <property type="entry name" value="Ald_Xan_dh_C"/>
    <property type="match status" value="1"/>
</dbReference>
<dbReference type="Proteomes" id="UP000767854">
    <property type="component" value="Unassembled WGS sequence"/>
</dbReference>
<dbReference type="InterPro" id="IPR016208">
    <property type="entry name" value="Ald_Oxase/xanthine_DH-like"/>
</dbReference>
<dbReference type="InterPro" id="IPR046867">
    <property type="entry name" value="AldOxase/xan_DH_MoCoBD2"/>
</dbReference>
<dbReference type="Gene3D" id="3.90.1170.50">
    <property type="entry name" value="Aldehyde oxidase/xanthine dehydrogenase, a/b hammerhead"/>
    <property type="match status" value="1"/>
</dbReference>
<dbReference type="InterPro" id="IPR008274">
    <property type="entry name" value="AldOxase/xan_DH_MoCoBD1"/>
</dbReference>
<reference evidence="4 5" key="1">
    <citation type="submission" date="2021-01" db="EMBL/GenBank/DDBJ databases">
        <title>Genomic Encyclopedia of Type Strains, Phase IV (KMG-IV): sequencing the most valuable type-strain genomes for metagenomic binning, comparative biology and taxonomic classification.</title>
        <authorList>
            <person name="Goeker M."/>
        </authorList>
    </citation>
    <scope>NUCLEOTIDE SEQUENCE [LARGE SCALE GENOMIC DNA]</scope>
    <source>
        <strain evidence="4 5">DSM 24436</strain>
    </source>
</reference>
<name>A0ABS2MQP9_9FIRM</name>
<sequence length="776" mass="83140">MWKTELGKSFVRKEGKEKVTGQVRYGGDIEIPGLLHAATKTSPNAFARILEIDTSEAEQMPGVKIVFTGQDYDQNVGLYLSDKAIIARNVVRHYGEIVAVVVADTYKQALNAVEKIKVSYDVMTPVMSPSDALKPDAPLLHENMEAYSHIAPIHPEPGSNVANRTKVRKGDVGKAFSKADHVVDVTVEIPPGDHVAMEPRVAIAEIKKSGYVHITSSTQAPFVVKNLMSHFFDVDPGKIIVDVPMVGGGFGGKAGLQLEGLAYLLSKKAGGRPVRVVNTREDDLLASPGHIGLESHVKIAADAKGKILGMDLVFNFNSGAYADYAVNVSRAAAISCTGPYSVENVKCDSLCVYTNMPFATAYRGFGHIEMSFGIERAMDTLADQIGLDPVELRKINAIKAFDTTPVQSVLNASTGDIETCFTRVSEMLGGNLGEVEHVDAQHIKAKGIAGLWKAPAMPTNTDAGAILTFNSDGSCNLNVGVVEIGQGTKTGLAQLVSERLKLPMEKVHVVMPVNTSTSPSDWATAASRGLMMAGVAALEACDDAISQIKTIAASVLKAPERDLVYEAGQIFVSDDPTLSVSFAEVVLGYVYPNGNAVYGQVIGKGRYIAKHLTDVDQETGKGHPDLEWTLGAEGVEVLLNVNTGRYKITKAVCCMDVGKVVNPELARGQVVGGMAMGIGYTIMEGFKFNTRGQVTNGVLRDYKIMRYDDAPEYSVEFLETPQQDGPYGARGLGEQSVIGMPGAISNALSRAAKVSLNTIPMTPELIWKQMQKGGTK</sequence>
<dbReference type="SUPFAM" id="SSF54665">
    <property type="entry name" value="CO dehydrogenase molybdoprotein N-domain-like"/>
    <property type="match status" value="1"/>
</dbReference>
<accession>A0ABS2MQP9</accession>
<evidence type="ECO:0000256" key="2">
    <source>
        <dbReference type="ARBA" id="ARBA00023002"/>
    </source>
</evidence>
<proteinExistence type="predicted"/>
<dbReference type="PANTHER" id="PTHR11908:SF132">
    <property type="entry name" value="ALDEHYDE OXIDASE 1-RELATED"/>
    <property type="match status" value="1"/>
</dbReference>
<organism evidence="4 5">
    <name type="scientific">Fusibacter tunisiensis</name>
    <dbReference type="NCBI Taxonomy" id="1008308"/>
    <lineage>
        <taxon>Bacteria</taxon>
        <taxon>Bacillati</taxon>
        <taxon>Bacillota</taxon>
        <taxon>Clostridia</taxon>
        <taxon>Eubacteriales</taxon>
        <taxon>Eubacteriales Family XII. Incertae Sedis</taxon>
        <taxon>Fusibacter</taxon>
    </lineage>
</organism>
<dbReference type="RefSeq" id="WP_204663461.1">
    <property type="nucleotide sequence ID" value="NZ_JAFBDT010000007.1"/>
</dbReference>
<evidence type="ECO:0000256" key="1">
    <source>
        <dbReference type="ARBA" id="ARBA00022505"/>
    </source>
</evidence>
<feature type="domain" description="Aldehyde oxidase/xanthine dehydrogenase a/b hammerhead" evidence="3">
    <location>
        <begin position="20"/>
        <end position="124"/>
    </location>
</feature>
<dbReference type="Pfam" id="PF01315">
    <property type="entry name" value="Ald_Xan_dh_C"/>
    <property type="match status" value="1"/>
</dbReference>
<protein>
    <submittedName>
        <fullName evidence="4">CO/xanthine dehydrogenase Mo-binding subunit</fullName>
    </submittedName>
</protein>
<evidence type="ECO:0000313" key="4">
    <source>
        <dbReference type="EMBL" id="MBM7561702.1"/>
    </source>
</evidence>
<keyword evidence="2" id="KW-0560">Oxidoreductase</keyword>
<dbReference type="EMBL" id="JAFBDT010000007">
    <property type="protein sequence ID" value="MBM7561702.1"/>
    <property type="molecule type" value="Genomic_DNA"/>
</dbReference>
<gene>
    <name evidence="4" type="ORF">JOC49_001243</name>
</gene>